<dbReference type="GO" id="GO:0042597">
    <property type="term" value="C:periplasmic space"/>
    <property type="evidence" value="ECO:0007669"/>
    <property type="project" value="UniProtKB-ARBA"/>
</dbReference>
<dbReference type="Pfam" id="PF00496">
    <property type="entry name" value="SBP_bac_5"/>
    <property type="match status" value="1"/>
</dbReference>
<dbReference type="AlphaFoldDB" id="A0A9D1JTW1"/>
<comment type="caution">
    <text evidence="3">The sequence shown here is derived from an EMBL/GenBank/DDBJ whole genome shotgun (WGS) entry which is preliminary data.</text>
</comment>
<evidence type="ECO:0000313" key="4">
    <source>
        <dbReference type="Proteomes" id="UP000886741"/>
    </source>
</evidence>
<protein>
    <submittedName>
        <fullName evidence="3">ABC transporter substrate-binding protein</fullName>
    </submittedName>
</protein>
<dbReference type="PIRSF" id="PIRSF002741">
    <property type="entry name" value="MppA"/>
    <property type="match status" value="1"/>
</dbReference>
<proteinExistence type="predicted"/>
<dbReference type="Gene3D" id="3.40.190.10">
    <property type="entry name" value="Periplasmic binding protein-like II"/>
    <property type="match status" value="1"/>
</dbReference>
<dbReference type="InterPro" id="IPR039424">
    <property type="entry name" value="SBP_5"/>
</dbReference>
<dbReference type="Proteomes" id="UP000886741">
    <property type="component" value="Unassembled WGS sequence"/>
</dbReference>
<dbReference type="CDD" id="cd08490">
    <property type="entry name" value="PBP2_NikA_DppA_OppA_like_3"/>
    <property type="match status" value="1"/>
</dbReference>
<feature type="signal peptide" evidence="1">
    <location>
        <begin position="1"/>
        <end position="24"/>
    </location>
</feature>
<organism evidence="3 4">
    <name type="scientific">Candidatus Avoscillospira avistercoris</name>
    <dbReference type="NCBI Taxonomy" id="2840707"/>
    <lineage>
        <taxon>Bacteria</taxon>
        <taxon>Bacillati</taxon>
        <taxon>Bacillota</taxon>
        <taxon>Clostridia</taxon>
        <taxon>Eubacteriales</taxon>
        <taxon>Oscillospiraceae</taxon>
        <taxon>Oscillospiraceae incertae sedis</taxon>
        <taxon>Candidatus Avoscillospira</taxon>
    </lineage>
</organism>
<reference evidence="3" key="1">
    <citation type="submission" date="2020-10" db="EMBL/GenBank/DDBJ databases">
        <authorList>
            <person name="Gilroy R."/>
        </authorList>
    </citation>
    <scope>NUCLEOTIDE SEQUENCE</scope>
    <source>
        <strain evidence="3">ChiBcec16-1751</strain>
    </source>
</reference>
<dbReference type="InterPro" id="IPR000914">
    <property type="entry name" value="SBP_5_dom"/>
</dbReference>
<dbReference type="PANTHER" id="PTHR30290:SF81">
    <property type="entry name" value="OLIGOPEPTIDE-BINDING PROTEIN OPPA"/>
    <property type="match status" value="1"/>
</dbReference>
<evidence type="ECO:0000259" key="2">
    <source>
        <dbReference type="Pfam" id="PF00496"/>
    </source>
</evidence>
<dbReference type="GO" id="GO:0043190">
    <property type="term" value="C:ATP-binding cassette (ABC) transporter complex"/>
    <property type="evidence" value="ECO:0007669"/>
    <property type="project" value="InterPro"/>
</dbReference>
<sequence>MKRSKAIPAALLLALTLTACGSTAGTTEQTAGETVFRYGTVAYGPEMANAGLNPHEAYSGWSAVRYGVGETLFRLSETMELEPWLAERWEWVDDTTLSITLRDGVTFSSGRNMDGQAVKECLDHLIAVHDRAPGDLNIAAIEAEGQTVTITCNAPNPALPNYLSDPYGAIIDMDYGTDGVDETRNVAGTGPFVAYEVADDHIYLNKNETYWGGVPQVDRVEVRSITDGDTLTMALQAGQLDAVQGLPYASLELFADESQYTISSADTSRVFFGAFNYDTPALQDIQVRQAIAMAIDKDSFTEVLLHGNGTPAVGPFSFDTDGVTASAYDPDAARSLLAEAGWTDSDGDGYVDKDGQTLTIRWLTYPGRQELPLLAEAAQATLQEVGIQVEINSTANHLGVLESGDWDVYVSAFVAAPTGDPAYFFTTHCLDSSAKNRGGYHSDELEAQAAQLAGTFDPAERAALGTAMSQTILDDCGYFFASYLRMNFVMNNRVTGFTAHPSDYYEITAQLSVGE</sequence>
<dbReference type="PANTHER" id="PTHR30290">
    <property type="entry name" value="PERIPLASMIC BINDING COMPONENT OF ABC TRANSPORTER"/>
    <property type="match status" value="1"/>
</dbReference>
<accession>A0A9D1JTW1</accession>
<evidence type="ECO:0000313" key="3">
    <source>
        <dbReference type="EMBL" id="HIS65542.1"/>
    </source>
</evidence>
<dbReference type="GO" id="GO:1904680">
    <property type="term" value="F:peptide transmembrane transporter activity"/>
    <property type="evidence" value="ECO:0007669"/>
    <property type="project" value="TreeGrafter"/>
</dbReference>
<keyword evidence="1" id="KW-0732">Signal</keyword>
<dbReference type="EMBL" id="DVJJ01000143">
    <property type="protein sequence ID" value="HIS65542.1"/>
    <property type="molecule type" value="Genomic_DNA"/>
</dbReference>
<feature type="domain" description="Solute-binding protein family 5" evidence="2">
    <location>
        <begin position="80"/>
        <end position="429"/>
    </location>
</feature>
<dbReference type="GO" id="GO:0015833">
    <property type="term" value="P:peptide transport"/>
    <property type="evidence" value="ECO:0007669"/>
    <property type="project" value="TreeGrafter"/>
</dbReference>
<gene>
    <name evidence="3" type="ORF">IAA83_09265</name>
</gene>
<dbReference type="InterPro" id="IPR030678">
    <property type="entry name" value="Peptide/Ni-bd"/>
</dbReference>
<dbReference type="PROSITE" id="PS51257">
    <property type="entry name" value="PROKAR_LIPOPROTEIN"/>
    <property type="match status" value="1"/>
</dbReference>
<dbReference type="Gene3D" id="3.10.105.10">
    <property type="entry name" value="Dipeptide-binding Protein, Domain 3"/>
    <property type="match status" value="1"/>
</dbReference>
<dbReference type="SUPFAM" id="SSF53850">
    <property type="entry name" value="Periplasmic binding protein-like II"/>
    <property type="match status" value="1"/>
</dbReference>
<name>A0A9D1JTW1_9FIRM</name>
<evidence type="ECO:0000256" key="1">
    <source>
        <dbReference type="SAM" id="SignalP"/>
    </source>
</evidence>
<reference evidence="3" key="2">
    <citation type="journal article" date="2021" name="PeerJ">
        <title>Extensive microbial diversity within the chicken gut microbiome revealed by metagenomics and culture.</title>
        <authorList>
            <person name="Gilroy R."/>
            <person name="Ravi A."/>
            <person name="Getino M."/>
            <person name="Pursley I."/>
            <person name="Horton D.L."/>
            <person name="Alikhan N.F."/>
            <person name="Baker D."/>
            <person name="Gharbi K."/>
            <person name="Hall N."/>
            <person name="Watson M."/>
            <person name="Adriaenssens E.M."/>
            <person name="Foster-Nyarko E."/>
            <person name="Jarju S."/>
            <person name="Secka A."/>
            <person name="Antonio M."/>
            <person name="Oren A."/>
            <person name="Chaudhuri R.R."/>
            <person name="La Ragione R."/>
            <person name="Hildebrand F."/>
            <person name="Pallen M.J."/>
        </authorList>
    </citation>
    <scope>NUCLEOTIDE SEQUENCE</scope>
    <source>
        <strain evidence="3">ChiBcec16-1751</strain>
    </source>
</reference>
<feature type="chain" id="PRO_5038504821" evidence="1">
    <location>
        <begin position="25"/>
        <end position="515"/>
    </location>
</feature>